<dbReference type="GO" id="GO:0030145">
    <property type="term" value="F:manganese ion binding"/>
    <property type="evidence" value="ECO:0007669"/>
    <property type="project" value="UniProtKB-UniRule"/>
</dbReference>
<reference evidence="19 20" key="1">
    <citation type="submission" date="2019-03" db="EMBL/GenBank/DDBJ databases">
        <title>Genomic Encyclopedia of Type Strains, Phase IV (KMG-IV): sequencing the most valuable type-strain genomes for metagenomic binning, comparative biology and taxonomic classification.</title>
        <authorList>
            <person name="Goeker M."/>
        </authorList>
    </citation>
    <scope>NUCLEOTIDE SEQUENCE [LARGE SCALE GENOMIC DNA]</scope>
    <source>
        <strain evidence="19 20">DSM 100059</strain>
    </source>
</reference>
<keyword evidence="11 14" id="KW-0255">Endonuclease</keyword>
<keyword evidence="10 14" id="KW-0479">Metal-binding</keyword>
<gene>
    <name evidence="14" type="primary">rnhB</name>
    <name evidence="19" type="ORF">EDB95_0863</name>
</gene>
<dbReference type="Proteomes" id="UP000294498">
    <property type="component" value="Unassembled WGS sequence"/>
</dbReference>
<dbReference type="Pfam" id="PF01351">
    <property type="entry name" value="RNase_HII"/>
    <property type="match status" value="1"/>
</dbReference>
<evidence type="ECO:0000256" key="5">
    <source>
        <dbReference type="ARBA" id="ARBA00007383"/>
    </source>
</evidence>
<comment type="cofactor">
    <cofactor evidence="14 15">
        <name>Mn(2+)</name>
        <dbReference type="ChEBI" id="CHEBI:29035"/>
    </cofactor>
    <cofactor evidence="14 15">
        <name>Mg(2+)</name>
        <dbReference type="ChEBI" id="CHEBI:18420"/>
    </cofactor>
    <text evidence="14 15">Manganese or magnesium. Binds 1 divalent metal ion per monomer in the absence of substrate. May bind a second metal ion after substrate binding.</text>
</comment>
<dbReference type="Gene3D" id="3.30.420.10">
    <property type="entry name" value="Ribonuclease H-like superfamily/Ribonuclease H"/>
    <property type="match status" value="1"/>
</dbReference>
<organism evidence="19 20">
    <name type="scientific">Dinghuibacter silviterrae</name>
    <dbReference type="NCBI Taxonomy" id="1539049"/>
    <lineage>
        <taxon>Bacteria</taxon>
        <taxon>Pseudomonadati</taxon>
        <taxon>Bacteroidota</taxon>
        <taxon>Chitinophagia</taxon>
        <taxon>Chitinophagales</taxon>
        <taxon>Chitinophagaceae</taxon>
        <taxon>Dinghuibacter</taxon>
    </lineage>
</organism>
<evidence type="ECO:0000256" key="2">
    <source>
        <dbReference type="ARBA" id="ARBA00001946"/>
    </source>
</evidence>
<evidence type="ECO:0000256" key="8">
    <source>
        <dbReference type="ARBA" id="ARBA00022490"/>
    </source>
</evidence>
<feature type="binding site" evidence="14 15">
    <location>
        <position position="16"/>
    </location>
    <ligand>
        <name>a divalent metal cation</name>
        <dbReference type="ChEBI" id="CHEBI:60240"/>
    </ligand>
</feature>
<dbReference type="PANTHER" id="PTHR10954:SF18">
    <property type="entry name" value="RIBONUCLEASE HII"/>
    <property type="match status" value="1"/>
</dbReference>
<dbReference type="GO" id="GO:0006298">
    <property type="term" value="P:mismatch repair"/>
    <property type="evidence" value="ECO:0007669"/>
    <property type="project" value="TreeGrafter"/>
</dbReference>
<evidence type="ECO:0000256" key="1">
    <source>
        <dbReference type="ARBA" id="ARBA00000077"/>
    </source>
</evidence>
<evidence type="ECO:0000256" key="3">
    <source>
        <dbReference type="ARBA" id="ARBA00004065"/>
    </source>
</evidence>
<evidence type="ECO:0000256" key="16">
    <source>
        <dbReference type="RuleBase" id="RU003515"/>
    </source>
</evidence>
<feature type="domain" description="RNase H type-2" evidence="18">
    <location>
        <begin position="10"/>
        <end position="200"/>
    </location>
</feature>
<comment type="subcellular location">
    <subcellularLocation>
        <location evidence="4 14">Cytoplasm</location>
    </subcellularLocation>
</comment>
<dbReference type="InterPro" id="IPR001352">
    <property type="entry name" value="RNase_HII/HIII"/>
</dbReference>
<comment type="catalytic activity">
    <reaction evidence="1 14 15 16">
        <text>Endonucleolytic cleavage to 5'-phosphomonoester.</text>
        <dbReference type="EC" id="3.1.26.4"/>
    </reaction>
</comment>
<evidence type="ECO:0000256" key="15">
    <source>
        <dbReference type="PROSITE-ProRule" id="PRU01319"/>
    </source>
</evidence>
<dbReference type="InterPro" id="IPR024567">
    <property type="entry name" value="RNase_HII/HIII_dom"/>
</dbReference>
<evidence type="ECO:0000256" key="9">
    <source>
        <dbReference type="ARBA" id="ARBA00022722"/>
    </source>
</evidence>
<accession>A0A4R8DP23</accession>
<dbReference type="InterPro" id="IPR022898">
    <property type="entry name" value="RNase_HII"/>
</dbReference>
<dbReference type="SUPFAM" id="SSF53098">
    <property type="entry name" value="Ribonuclease H-like"/>
    <property type="match status" value="1"/>
</dbReference>
<feature type="binding site" evidence="14 15">
    <location>
        <position position="108"/>
    </location>
    <ligand>
        <name>a divalent metal cation</name>
        <dbReference type="ChEBI" id="CHEBI:60240"/>
    </ligand>
</feature>
<evidence type="ECO:0000256" key="12">
    <source>
        <dbReference type="ARBA" id="ARBA00022801"/>
    </source>
</evidence>
<keyword evidence="8 14" id="KW-0963">Cytoplasm</keyword>
<dbReference type="GO" id="GO:0004523">
    <property type="term" value="F:RNA-DNA hybrid ribonuclease activity"/>
    <property type="evidence" value="ECO:0007669"/>
    <property type="project" value="UniProtKB-UniRule"/>
</dbReference>
<comment type="cofactor">
    <cofactor evidence="2">
        <name>Mg(2+)</name>
        <dbReference type="ChEBI" id="CHEBI:18420"/>
    </cofactor>
</comment>
<dbReference type="OrthoDB" id="9803420at2"/>
<evidence type="ECO:0000256" key="17">
    <source>
        <dbReference type="SAM" id="MobiDB-lite"/>
    </source>
</evidence>
<keyword evidence="20" id="KW-1185">Reference proteome</keyword>
<dbReference type="NCBIfam" id="NF000595">
    <property type="entry name" value="PRK00015.1-3"/>
    <property type="match status" value="1"/>
</dbReference>
<dbReference type="RefSeq" id="WP_133990899.1">
    <property type="nucleotide sequence ID" value="NZ_SODV01000001.1"/>
</dbReference>
<dbReference type="HAMAP" id="MF_00052_B">
    <property type="entry name" value="RNase_HII_B"/>
    <property type="match status" value="1"/>
</dbReference>
<dbReference type="EC" id="3.1.26.4" evidence="6 14"/>
<keyword evidence="9 14" id="KW-0540">Nuclease</keyword>
<evidence type="ECO:0000256" key="14">
    <source>
        <dbReference type="HAMAP-Rule" id="MF_00052"/>
    </source>
</evidence>
<name>A0A4R8DP23_9BACT</name>
<evidence type="ECO:0000256" key="11">
    <source>
        <dbReference type="ARBA" id="ARBA00022759"/>
    </source>
</evidence>
<dbReference type="GO" id="GO:0005737">
    <property type="term" value="C:cytoplasm"/>
    <property type="evidence" value="ECO:0007669"/>
    <property type="project" value="UniProtKB-SubCell"/>
</dbReference>
<evidence type="ECO:0000256" key="6">
    <source>
        <dbReference type="ARBA" id="ARBA00012180"/>
    </source>
</evidence>
<dbReference type="PANTHER" id="PTHR10954">
    <property type="entry name" value="RIBONUCLEASE H2 SUBUNIT A"/>
    <property type="match status" value="1"/>
</dbReference>
<dbReference type="GO" id="GO:0003723">
    <property type="term" value="F:RNA binding"/>
    <property type="evidence" value="ECO:0007669"/>
    <property type="project" value="UniProtKB-UniRule"/>
</dbReference>
<comment type="function">
    <text evidence="3 14 16">Endonuclease that specifically degrades the RNA of RNA-DNA hybrids.</text>
</comment>
<feature type="binding site" evidence="14 15">
    <location>
        <position position="17"/>
    </location>
    <ligand>
        <name>a divalent metal cation</name>
        <dbReference type="ChEBI" id="CHEBI:60240"/>
    </ligand>
</feature>
<dbReference type="PROSITE" id="PS51975">
    <property type="entry name" value="RNASE_H_2"/>
    <property type="match status" value="1"/>
</dbReference>
<dbReference type="InterPro" id="IPR012337">
    <property type="entry name" value="RNaseH-like_sf"/>
</dbReference>
<feature type="region of interest" description="Disordered" evidence="17">
    <location>
        <begin position="194"/>
        <end position="215"/>
    </location>
</feature>
<evidence type="ECO:0000256" key="13">
    <source>
        <dbReference type="ARBA" id="ARBA00023211"/>
    </source>
</evidence>
<evidence type="ECO:0000259" key="18">
    <source>
        <dbReference type="PROSITE" id="PS51975"/>
    </source>
</evidence>
<dbReference type="EMBL" id="SODV01000001">
    <property type="protein sequence ID" value="TDW99849.1"/>
    <property type="molecule type" value="Genomic_DNA"/>
</dbReference>
<dbReference type="InterPro" id="IPR036397">
    <property type="entry name" value="RNaseH_sf"/>
</dbReference>
<dbReference type="GO" id="GO:0043137">
    <property type="term" value="P:DNA replication, removal of RNA primer"/>
    <property type="evidence" value="ECO:0007669"/>
    <property type="project" value="TreeGrafter"/>
</dbReference>
<keyword evidence="12 14" id="KW-0378">Hydrolase</keyword>
<sequence>MLRAYFHNKKIEAGLDEAGRGCLAGPVYAAAVILPKNFAHPLLNDSKQLSEAVRLELRPIIEAEALAFAVARVDHDEIDRINILKASFKAMHLALDQLLLRPEALLVDGNRFTPYQDIPHQCIVEGDGIFASIAAASILAKTYRDDYMQELHKVHPEYGWDRNKAYGTVAHRTAIARYGLTPYHRRSFSAAPPPGVLFGETPPGGDTCEQDVKIP</sequence>
<comment type="caution">
    <text evidence="19">The sequence shown here is derived from an EMBL/GenBank/DDBJ whole genome shotgun (WGS) entry which is preliminary data.</text>
</comment>
<proteinExistence type="inferred from homology"/>
<evidence type="ECO:0000256" key="7">
    <source>
        <dbReference type="ARBA" id="ARBA00019179"/>
    </source>
</evidence>
<dbReference type="GO" id="GO:0032299">
    <property type="term" value="C:ribonuclease H2 complex"/>
    <property type="evidence" value="ECO:0007669"/>
    <property type="project" value="TreeGrafter"/>
</dbReference>
<dbReference type="AlphaFoldDB" id="A0A4R8DP23"/>
<comment type="similarity">
    <text evidence="5 14 16">Belongs to the RNase HII family.</text>
</comment>
<evidence type="ECO:0000313" key="19">
    <source>
        <dbReference type="EMBL" id="TDW99849.1"/>
    </source>
</evidence>
<dbReference type="CDD" id="cd07182">
    <property type="entry name" value="RNase_HII_bacteria_HII_like"/>
    <property type="match status" value="1"/>
</dbReference>
<evidence type="ECO:0000313" key="20">
    <source>
        <dbReference type="Proteomes" id="UP000294498"/>
    </source>
</evidence>
<protein>
    <recommendedName>
        <fullName evidence="7 14">Ribonuclease HII</fullName>
        <shortName evidence="14">RNase HII</shortName>
        <ecNumber evidence="6 14">3.1.26.4</ecNumber>
    </recommendedName>
</protein>
<keyword evidence="13 14" id="KW-0464">Manganese</keyword>
<evidence type="ECO:0000256" key="10">
    <source>
        <dbReference type="ARBA" id="ARBA00022723"/>
    </source>
</evidence>
<evidence type="ECO:0000256" key="4">
    <source>
        <dbReference type="ARBA" id="ARBA00004496"/>
    </source>
</evidence>